<dbReference type="GO" id="GO:0017168">
    <property type="term" value="F:5-oxoprolinase (ATP-hydrolyzing) activity"/>
    <property type="evidence" value="ECO:0007669"/>
    <property type="project" value="TreeGrafter"/>
</dbReference>
<sequence>MRVAIDSGGTFTDCVYLSADGEVKVLKVFSTPADPGKAVLDAVKEVAVSSISPEVRHGTTVGTNAILERKGARVAFVTTAGFEDTIAIGRQARTSLYDWFRSPLPPVVPKGLRFGVAERVSAEGEILRSPSAESLASLREAIADSGAESVAISLLFSFTNPQNEQAVAEALKPLGLPVSVSHQILPEFREFERGSTVVTNAYLAPKVSTYLNRLETEIGNAFQAGTVDVMQSSGGIIAASIAAEEPVRTVLSGPAGGVIGAYRLAQLAGFAKIIAFDMGGTSTDVSLMDAAEGGPRTTSDSVVSEMPISVPMLDIHTVGAGGGSIARFDQGGALRVGPESAGSLPGPICYGKGSLPTVTDANLTLGRLDPDLFLGGKIRLDDARTLQLMDASRGPLESAEQFAAGVVLLAETAMEKAIRVISIERGYDPREFTLVSFGGAGPLHACSMARSLRIPRVFVPRMPGALSALGILMADTVRDYSRTVMLNVTDDTSLAASFSELEQRALDELLASGSTGDLKRSIDLRYAGQGYELSVPFGKRHLDDFHALHQKRYGYSNVETAVEVVNVRVRVTVPNAPVHLATQTSVPGDGAQAILKMRRMYFDGAWHDSTVYQRELLRAGDTFSGPALIAEYSSTTVLPPRCTALVDIYGNLVIEVDAA</sequence>
<dbReference type="Pfam" id="PF19278">
    <property type="entry name" value="Hydant_A_C"/>
    <property type="match status" value="1"/>
</dbReference>
<dbReference type="AlphaFoldDB" id="A0A1H4JXE1"/>
<reference evidence="4 5" key="1">
    <citation type="submission" date="2016-10" db="EMBL/GenBank/DDBJ databases">
        <authorList>
            <person name="de Groot N.N."/>
        </authorList>
    </citation>
    <scope>NUCLEOTIDE SEQUENCE [LARGE SCALE GENOMIC DNA]</scope>
    <source>
        <strain evidence="4 5">AB35.6</strain>
    </source>
</reference>
<protein>
    <submittedName>
        <fullName evidence="4">N-methylhydantoinase A</fullName>
    </submittedName>
</protein>
<feature type="domain" description="Hydantoinase/oxoprolinase N-terminal" evidence="2">
    <location>
        <begin position="2"/>
        <end position="172"/>
    </location>
</feature>
<evidence type="ECO:0000259" key="3">
    <source>
        <dbReference type="Pfam" id="PF19278"/>
    </source>
</evidence>
<name>A0A1H4JXE1_9BACT</name>
<dbReference type="InterPro" id="IPR045079">
    <property type="entry name" value="Oxoprolinase-like"/>
</dbReference>
<feature type="domain" description="Hydantoinase A/oxoprolinase" evidence="1">
    <location>
        <begin position="193"/>
        <end position="479"/>
    </location>
</feature>
<dbReference type="InterPro" id="IPR008040">
    <property type="entry name" value="Hydant_A_N"/>
</dbReference>
<dbReference type="OrthoDB" id="9768323at2"/>
<dbReference type="Pfam" id="PF01968">
    <property type="entry name" value="Hydantoinase_A"/>
    <property type="match status" value="1"/>
</dbReference>
<evidence type="ECO:0000313" key="5">
    <source>
        <dbReference type="Proteomes" id="UP000182409"/>
    </source>
</evidence>
<gene>
    <name evidence="4" type="ORF">SAMN05443244_0845</name>
</gene>
<dbReference type="GO" id="GO:0005829">
    <property type="term" value="C:cytosol"/>
    <property type="evidence" value="ECO:0007669"/>
    <property type="project" value="TreeGrafter"/>
</dbReference>
<evidence type="ECO:0000259" key="2">
    <source>
        <dbReference type="Pfam" id="PF05378"/>
    </source>
</evidence>
<dbReference type="Pfam" id="PF05378">
    <property type="entry name" value="Hydant_A_N"/>
    <property type="match status" value="1"/>
</dbReference>
<evidence type="ECO:0000259" key="1">
    <source>
        <dbReference type="Pfam" id="PF01968"/>
    </source>
</evidence>
<organism evidence="4 5">
    <name type="scientific">Terriglobus roseus</name>
    <dbReference type="NCBI Taxonomy" id="392734"/>
    <lineage>
        <taxon>Bacteria</taxon>
        <taxon>Pseudomonadati</taxon>
        <taxon>Acidobacteriota</taxon>
        <taxon>Terriglobia</taxon>
        <taxon>Terriglobales</taxon>
        <taxon>Acidobacteriaceae</taxon>
        <taxon>Terriglobus</taxon>
    </lineage>
</organism>
<proteinExistence type="predicted"/>
<dbReference type="PANTHER" id="PTHR11365">
    <property type="entry name" value="5-OXOPROLINASE RELATED"/>
    <property type="match status" value="1"/>
</dbReference>
<dbReference type="Proteomes" id="UP000182409">
    <property type="component" value="Unassembled WGS sequence"/>
</dbReference>
<dbReference type="InterPro" id="IPR049517">
    <property type="entry name" value="ACX-like_C"/>
</dbReference>
<feature type="domain" description="Acetophenone carboxylase-like C-terminal" evidence="3">
    <location>
        <begin position="493"/>
        <end position="648"/>
    </location>
</feature>
<dbReference type="InterPro" id="IPR043129">
    <property type="entry name" value="ATPase_NBD"/>
</dbReference>
<dbReference type="InterPro" id="IPR002821">
    <property type="entry name" value="Hydantoinase_A"/>
</dbReference>
<dbReference type="EMBL" id="FNSD01000001">
    <property type="protein sequence ID" value="SEB50302.1"/>
    <property type="molecule type" value="Genomic_DNA"/>
</dbReference>
<dbReference type="GO" id="GO:0006749">
    <property type="term" value="P:glutathione metabolic process"/>
    <property type="evidence" value="ECO:0007669"/>
    <property type="project" value="TreeGrafter"/>
</dbReference>
<accession>A0A1H4JXE1</accession>
<evidence type="ECO:0000313" key="4">
    <source>
        <dbReference type="EMBL" id="SEB50302.1"/>
    </source>
</evidence>
<dbReference type="SUPFAM" id="SSF53067">
    <property type="entry name" value="Actin-like ATPase domain"/>
    <property type="match status" value="1"/>
</dbReference>
<dbReference type="PANTHER" id="PTHR11365:SF23">
    <property type="entry name" value="HYPOTHETICAL 5-OXOPROLINASE (EUROFUNG)-RELATED"/>
    <property type="match status" value="1"/>
</dbReference>
<dbReference type="RefSeq" id="WP_074652490.1">
    <property type="nucleotide sequence ID" value="NZ_FNSD01000001.1"/>
</dbReference>